<organism evidence="2 3">
    <name type="scientific">Halanaerobium saccharolyticum</name>
    <dbReference type="NCBI Taxonomy" id="43595"/>
    <lineage>
        <taxon>Bacteria</taxon>
        <taxon>Bacillati</taxon>
        <taxon>Bacillota</taxon>
        <taxon>Clostridia</taxon>
        <taxon>Halanaerobiales</taxon>
        <taxon>Halanaerobiaceae</taxon>
        <taxon>Halanaerobium</taxon>
    </lineage>
</organism>
<protein>
    <submittedName>
        <fullName evidence="2">Putative AAA-ATPase</fullName>
    </submittedName>
</protein>
<dbReference type="InterPro" id="IPR018631">
    <property type="entry name" value="AAA-ATPase-like_dom"/>
</dbReference>
<reference evidence="2 3" key="1">
    <citation type="submission" date="2019-03" db="EMBL/GenBank/DDBJ databases">
        <title>Subsurface microbial communities from deep shales in Ohio and West Virginia, USA.</title>
        <authorList>
            <person name="Wrighton K."/>
        </authorList>
    </citation>
    <scope>NUCLEOTIDE SEQUENCE [LARGE SCALE GENOMIC DNA]</scope>
    <source>
        <strain evidence="2 3">MSL9.2</strain>
    </source>
</reference>
<evidence type="ECO:0000313" key="3">
    <source>
        <dbReference type="Proteomes" id="UP000294697"/>
    </source>
</evidence>
<dbReference type="EMBL" id="SODA01000007">
    <property type="protein sequence ID" value="TDW05395.1"/>
    <property type="molecule type" value="Genomic_DNA"/>
</dbReference>
<dbReference type="Pfam" id="PF09820">
    <property type="entry name" value="AAA-ATPase_like"/>
    <property type="match status" value="1"/>
</dbReference>
<comment type="caution">
    <text evidence="2">The sequence shown here is derived from an EMBL/GenBank/DDBJ whole genome shotgun (WGS) entry which is preliminary data.</text>
</comment>
<gene>
    <name evidence="2" type="ORF">C8C77_1076</name>
</gene>
<evidence type="ECO:0000313" key="2">
    <source>
        <dbReference type="EMBL" id="TDW05395.1"/>
    </source>
</evidence>
<feature type="domain" description="AAA-ATPase-like" evidence="1">
    <location>
        <begin position="4"/>
        <end position="44"/>
    </location>
</feature>
<dbReference type="Proteomes" id="UP000294697">
    <property type="component" value="Unassembled WGS sequence"/>
</dbReference>
<sequence length="77" mass="9308">MLESYGEKYIFFLRPRRFGKTLFLSTLENYYDLNKKEELLYTFLVKVQKAIEIFINKYNLNLKCPESHDPASMLNLY</sequence>
<name>A0A4R7Z4F2_9FIRM</name>
<accession>A0A4R7Z4F2</accession>
<proteinExistence type="predicted"/>
<dbReference type="AlphaFoldDB" id="A0A4R7Z4F2"/>
<evidence type="ECO:0000259" key="1">
    <source>
        <dbReference type="Pfam" id="PF09820"/>
    </source>
</evidence>